<keyword evidence="3" id="KW-0540">Nuclease</keyword>
<accession>A0ABS9L5U0</accession>
<dbReference type="Gene3D" id="1.10.30.50">
    <property type="match status" value="1"/>
</dbReference>
<dbReference type="GO" id="GO:0004519">
    <property type="term" value="F:endonuclease activity"/>
    <property type="evidence" value="ECO:0007669"/>
    <property type="project" value="UniProtKB-KW"/>
</dbReference>
<reference evidence="3" key="1">
    <citation type="submission" date="2022-01" db="EMBL/GenBank/DDBJ databases">
        <authorList>
            <person name="Jo J.-H."/>
            <person name="Im W.-T."/>
        </authorList>
    </citation>
    <scope>NUCLEOTIDE SEQUENCE</scope>
    <source>
        <strain evidence="3">I2-34</strain>
    </source>
</reference>
<dbReference type="SMART" id="SM00507">
    <property type="entry name" value="HNHc"/>
    <property type="match status" value="1"/>
</dbReference>
<proteinExistence type="predicted"/>
<organism evidence="3 4">
    <name type="scientific">Arthrobacter hankyongi</name>
    <dbReference type="NCBI Taxonomy" id="2904801"/>
    <lineage>
        <taxon>Bacteria</taxon>
        <taxon>Bacillati</taxon>
        <taxon>Actinomycetota</taxon>
        <taxon>Actinomycetes</taxon>
        <taxon>Micrococcales</taxon>
        <taxon>Micrococcaceae</taxon>
        <taxon>Arthrobacter</taxon>
    </lineage>
</organism>
<evidence type="ECO:0000313" key="4">
    <source>
        <dbReference type="Proteomes" id="UP001165368"/>
    </source>
</evidence>
<keyword evidence="3" id="KW-0255">Endonuclease</keyword>
<feature type="region of interest" description="Disordered" evidence="1">
    <location>
        <begin position="468"/>
        <end position="507"/>
    </location>
</feature>
<evidence type="ECO:0000313" key="3">
    <source>
        <dbReference type="EMBL" id="MCG2621903.1"/>
    </source>
</evidence>
<dbReference type="InterPro" id="IPR003870">
    <property type="entry name" value="DUF222"/>
</dbReference>
<feature type="domain" description="HNH nuclease" evidence="2">
    <location>
        <begin position="384"/>
        <end position="436"/>
    </location>
</feature>
<name>A0ABS9L5U0_9MICC</name>
<protein>
    <submittedName>
        <fullName evidence="3">HNH endonuclease</fullName>
    </submittedName>
</protein>
<keyword evidence="4" id="KW-1185">Reference proteome</keyword>
<comment type="caution">
    <text evidence="3">The sequence shown here is derived from an EMBL/GenBank/DDBJ whole genome shotgun (WGS) entry which is preliminary data.</text>
</comment>
<dbReference type="InterPro" id="IPR003615">
    <property type="entry name" value="HNH_nuc"/>
</dbReference>
<feature type="compositionally biased region" description="Low complexity" evidence="1">
    <location>
        <begin position="474"/>
        <end position="499"/>
    </location>
</feature>
<keyword evidence="3" id="KW-0378">Hydrolase</keyword>
<dbReference type="EMBL" id="JAKLTQ010000004">
    <property type="protein sequence ID" value="MCG2621903.1"/>
    <property type="molecule type" value="Genomic_DNA"/>
</dbReference>
<dbReference type="Proteomes" id="UP001165368">
    <property type="component" value="Unassembled WGS sequence"/>
</dbReference>
<evidence type="ECO:0000256" key="1">
    <source>
        <dbReference type="SAM" id="MobiDB-lite"/>
    </source>
</evidence>
<dbReference type="RefSeq" id="WP_237819576.1">
    <property type="nucleotide sequence ID" value="NZ_JAKLTQ010000004.1"/>
</dbReference>
<gene>
    <name evidence="3" type="ORF">LVY72_08220</name>
</gene>
<dbReference type="Pfam" id="PF02720">
    <property type="entry name" value="DUF222"/>
    <property type="match status" value="1"/>
</dbReference>
<sequence>MDGGQREYLLPEEGDRSVLELCVHKLLLDAWAGQLNLPTEAPAAEQFRPALAADGDPVTPVAQLAAQVADSRIAGLGDAEIIDFLKATGRLQSMVQSLMVQALHRFTQLRPAAGAEAGAVDGFSRFAAGEIAVALGLGDAEARKNLADAAQICTHLPATAAAMAAGELDLARAAAIARGSADLPVELLPDFEQAVVPEAGTITRQGVEARCRTARHHLHPEPLEERHRRANESRDVRLVPQDDGMAELWIRTSADKACLIYHRVQTLARSLQGPEEARTLPQLRADVITDLLTGSAAPGQALGGTPDNCAGTGTVVITGVAVTLPLATAAGLGSEPGDLAGYGPIPAEQARELAALAKSWLPVLTDGNGQAIAAAANLRIPPGWLKRLVRLRDRHCRFPGCRRVAAHCEIDHVTEWEAGGKTVFGNLQCLCEAHHAAKQHGGWRARPGPGGHIHWTARTGHRYTTKPDDGWGVALPSAGDASGPGPAAGPATGPAAGDAGPDEPPPF</sequence>
<dbReference type="CDD" id="cd00085">
    <property type="entry name" value="HNHc"/>
    <property type="match status" value="1"/>
</dbReference>
<evidence type="ECO:0000259" key="2">
    <source>
        <dbReference type="SMART" id="SM00507"/>
    </source>
</evidence>